<keyword evidence="13" id="KW-1185">Reference proteome</keyword>
<evidence type="ECO:0000256" key="3">
    <source>
        <dbReference type="ARBA" id="ARBA00022989"/>
    </source>
</evidence>
<evidence type="ECO:0000256" key="4">
    <source>
        <dbReference type="ARBA" id="ARBA00023054"/>
    </source>
</evidence>
<dbReference type="Pfam" id="PF21033">
    <property type="entry name" value="RMD1-3"/>
    <property type="match status" value="1"/>
</dbReference>
<dbReference type="InterPro" id="IPR049039">
    <property type="entry name" value="RMD1-3_a_helical_rpt"/>
</dbReference>
<feature type="coiled-coil region" evidence="9">
    <location>
        <begin position="78"/>
        <end position="105"/>
    </location>
</feature>
<reference evidence="12" key="1">
    <citation type="journal article" date="2021" name="Cell">
        <title>Tracing the genetic footprints of vertebrate landing in non-teleost ray-finned fishes.</title>
        <authorList>
            <person name="Bi X."/>
            <person name="Wang K."/>
            <person name="Yang L."/>
            <person name="Pan H."/>
            <person name="Jiang H."/>
            <person name="Wei Q."/>
            <person name="Fang M."/>
            <person name="Yu H."/>
            <person name="Zhu C."/>
            <person name="Cai Y."/>
            <person name="He Y."/>
            <person name="Gan X."/>
            <person name="Zeng H."/>
            <person name="Yu D."/>
            <person name="Zhu Y."/>
            <person name="Jiang H."/>
            <person name="Qiu Q."/>
            <person name="Yang H."/>
            <person name="Zhang Y.E."/>
            <person name="Wang W."/>
            <person name="Zhu M."/>
            <person name="He S."/>
            <person name="Zhang G."/>
        </authorList>
    </citation>
    <scope>NUCLEOTIDE SEQUENCE</scope>
    <source>
        <strain evidence="12">Bchr_001</strain>
    </source>
</reference>
<keyword evidence="2 11" id="KW-0812">Transmembrane</keyword>
<feature type="transmembrane region" description="Helical" evidence="11">
    <location>
        <begin position="6"/>
        <end position="27"/>
    </location>
</feature>
<feature type="non-terminal residue" evidence="12">
    <location>
        <position position="1"/>
    </location>
</feature>
<evidence type="ECO:0000256" key="1">
    <source>
        <dbReference type="ARBA" id="ARBA00004167"/>
    </source>
</evidence>
<evidence type="ECO:0000256" key="7">
    <source>
        <dbReference type="ARBA" id="ARBA00039964"/>
    </source>
</evidence>
<protein>
    <recommendedName>
        <fullName evidence="7">Regulator of microtubule dynamics protein 2</fullName>
    </recommendedName>
    <alternativeName>
        <fullName evidence="8">Protein FAM82A1</fullName>
    </alternativeName>
</protein>
<dbReference type="Gene3D" id="1.25.40.10">
    <property type="entry name" value="Tetratricopeptide repeat domain"/>
    <property type="match status" value="1"/>
</dbReference>
<comment type="similarity">
    <text evidence="6">Belongs to the RMDN family.</text>
</comment>
<dbReference type="SUPFAM" id="SSF48452">
    <property type="entry name" value="TPR-like"/>
    <property type="match status" value="1"/>
</dbReference>
<dbReference type="EMBL" id="JAAWVN010019971">
    <property type="protein sequence ID" value="MBN3293148.1"/>
    <property type="molecule type" value="Genomic_DNA"/>
</dbReference>
<feature type="non-terminal residue" evidence="12">
    <location>
        <position position="380"/>
    </location>
</feature>
<accession>A0ABS2Z341</accession>
<comment type="subcellular location">
    <subcellularLocation>
        <location evidence="1">Membrane</location>
        <topology evidence="1">Single-pass membrane protein</topology>
    </subcellularLocation>
</comment>
<feature type="compositionally biased region" description="Basic residues" evidence="10">
    <location>
        <begin position="118"/>
        <end position="131"/>
    </location>
</feature>
<comment type="caution">
    <text evidence="12">The sequence shown here is derived from an EMBL/GenBank/DDBJ whole genome shotgun (WGS) entry which is preliminary data.</text>
</comment>
<evidence type="ECO:0000256" key="11">
    <source>
        <dbReference type="SAM" id="Phobius"/>
    </source>
</evidence>
<gene>
    <name evidence="12" type="primary">Rmdn2</name>
    <name evidence="12" type="ORF">GTO92_0000966</name>
</gene>
<dbReference type="InterPro" id="IPR011990">
    <property type="entry name" value="TPR-like_helical_dom_sf"/>
</dbReference>
<feature type="region of interest" description="Disordered" evidence="10">
    <location>
        <begin position="118"/>
        <end position="163"/>
    </location>
</feature>
<sequence length="380" mass="42987">MSESNSKVTVLTVMAGAAGITLAFMWFKRNGIFSQKVYSPQLCISNNKDQHSLAHVDGASGGPALLLQARPVEVLEKLNALIACVSELKEEVRSLKEAIPRLNEHVCAEVFQKGVRKASPQHRGSRRKKAGTFRDDYMSSEDAESENGYVTAHTDTEDESDEGTIAAVKPFSEDDLLDKVDEFTFFIHKADNLHRGSEAEKKEGFMMLLEKKDQYGDKVPFLWRLARSYGDMFDSTTESEDKKNYAETGKIFAEHAIKLDPVSAESHQWFAIMCGYMSEYESVQNKIKNGYLFKDHLDKAIELKPQDPQLYYLLGRWCYAVSQLSWLERKVAATLFGEPPSATIHDALHYFHKAEEIHPHYSKFNCVFLAKASSLFNLES</sequence>
<evidence type="ECO:0000256" key="5">
    <source>
        <dbReference type="ARBA" id="ARBA00023136"/>
    </source>
</evidence>
<evidence type="ECO:0000256" key="8">
    <source>
        <dbReference type="ARBA" id="ARBA00041609"/>
    </source>
</evidence>
<evidence type="ECO:0000313" key="12">
    <source>
        <dbReference type="EMBL" id="MBN3293148.1"/>
    </source>
</evidence>
<dbReference type="PANTHER" id="PTHR16056">
    <property type="entry name" value="REGULATOR OF MICROTUBULE DYNAMICS PROTEIN"/>
    <property type="match status" value="1"/>
</dbReference>
<keyword evidence="3 11" id="KW-1133">Transmembrane helix</keyword>
<evidence type="ECO:0000256" key="2">
    <source>
        <dbReference type="ARBA" id="ARBA00022692"/>
    </source>
</evidence>
<organism evidence="12 13">
    <name type="scientific">Polypterus senegalus</name>
    <name type="common">Senegal bichir</name>
    <dbReference type="NCBI Taxonomy" id="55291"/>
    <lineage>
        <taxon>Eukaryota</taxon>
        <taxon>Metazoa</taxon>
        <taxon>Chordata</taxon>
        <taxon>Craniata</taxon>
        <taxon>Vertebrata</taxon>
        <taxon>Euteleostomi</taxon>
        <taxon>Actinopterygii</taxon>
        <taxon>Polypteriformes</taxon>
        <taxon>Polypteridae</taxon>
        <taxon>Polypterus</taxon>
    </lineage>
</organism>
<keyword evidence="4 9" id="KW-0175">Coiled coil</keyword>
<evidence type="ECO:0000256" key="6">
    <source>
        <dbReference type="ARBA" id="ARBA00038360"/>
    </source>
</evidence>
<evidence type="ECO:0000313" key="13">
    <source>
        <dbReference type="Proteomes" id="UP001166052"/>
    </source>
</evidence>
<proteinExistence type="inferred from homology"/>
<keyword evidence="5 11" id="KW-0472">Membrane</keyword>
<evidence type="ECO:0000256" key="10">
    <source>
        <dbReference type="SAM" id="MobiDB-lite"/>
    </source>
</evidence>
<dbReference type="Proteomes" id="UP001166052">
    <property type="component" value="Unassembled WGS sequence"/>
</dbReference>
<name>A0ABS2Z341_POLSE</name>
<evidence type="ECO:0000256" key="9">
    <source>
        <dbReference type="SAM" id="Coils"/>
    </source>
</evidence>
<dbReference type="PANTHER" id="PTHR16056:SF15">
    <property type="entry name" value="REGULATOR OF MICROTUBULE DYNAMICS PROTEIN 2"/>
    <property type="match status" value="1"/>
</dbReference>